<dbReference type="SUPFAM" id="SSF56112">
    <property type="entry name" value="Protein kinase-like (PK-like)"/>
    <property type="match status" value="1"/>
</dbReference>
<evidence type="ECO:0000313" key="2">
    <source>
        <dbReference type="Proteomes" id="UP000807342"/>
    </source>
</evidence>
<evidence type="ECO:0008006" key="3">
    <source>
        <dbReference type="Google" id="ProtNLM"/>
    </source>
</evidence>
<keyword evidence="2" id="KW-1185">Reference proteome</keyword>
<evidence type="ECO:0000313" key="1">
    <source>
        <dbReference type="EMBL" id="KAF9446637.1"/>
    </source>
</evidence>
<gene>
    <name evidence="1" type="ORF">P691DRAFT_673157</name>
</gene>
<sequence length="173" mass="19681">MKNPPYWDHHGVKQLNWPPPPDSFADWKVGDDLTPEQEHKIRKAEELLGSPVQQTSLFAESVNSTLRMILADERSIIFRQIPFVANEYSHDHSIDASLVHSWRKRKLDVEISILRFLEKSAVPVPKIIASSVSDNDGYLALDILPGKDALKIYGFLNDSAKACHAILEIFYLF</sequence>
<dbReference type="InterPro" id="IPR011009">
    <property type="entry name" value="Kinase-like_dom_sf"/>
</dbReference>
<reference evidence="1" key="1">
    <citation type="submission" date="2020-11" db="EMBL/GenBank/DDBJ databases">
        <authorList>
            <consortium name="DOE Joint Genome Institute"/>
            <person name="Ahrendt S."/>
            <person name="Riley R."/>
            <person name="Andreopoulos W."/>
            <person name="Labutti K."/>
            <person name="Pangilinan J."/>
            <person name="Ruiz-Duenas F.J."/>
            <person name="Barrasa J.M."/>
            <person name="Sanchez-Garcia M."/>
            <person name="Camarero S."/>
            <person name="Miyauchi S."/>
            <person name="Serrano A."/>
            <person name="Linde D."/>
            <person name="Babiker R."/>
            <person name="Drula E."/>
            <person name="Ayuso-Fernandez I."/>
            <person name="Pacheco R."/>
            <person name="Padilla G."/>
            <person name="Ferreira P."/>
            <person name="Barriuso J."/>
            <person name="Kellner H."/>
            <person name="Castanera R."/>
            <person name="Alfaro M."/>
            <person name="Ramirez L."/>
            <person name="Pisabarro A.G."/>
            <person name="Kuo A."/>
            <person name="Tritt A."/>
            <person name="Lipzen A."/>
            <person name="He G."/>
            <person name="Yan M."/>
            <person name="Ng V."/>
            <person name="Cullen D."/>
            <person name="Martin F."/>
            <person name="Rosso M.-N."/>
            <person name="Henrissat B."/>
            <person name="Hibbett D."/>
            <person name="Martinez A.T."/>
            <person name="Grigoriev I.V."/>
        </authorList>
    </citation>
    <scope>NUCLEOTIDE SEQUENCE</scope>
    <source>
        <strain evidence="1">MF-IS2</strain>
    </source>
</reference>
<proteinExistence type="predicted"/>
<organism evidence="1 2">
    <name type="scientific">Macrolepiota fuliginosa MF-IS2</name>
    <dbReference type="NCBI Taxonomy" id="1400762"/>
    <lineage>
        <taxon>Eukaryota</taxon>
        <taxon>Fungi</taxon>
        <taxon>Dikarya</taxon>
        <taxon>Basidiomycota</taxon>
        <taxon>Agaricomycotina</taxon>
        <taxon>Agaricomycetes</taxon>
        <taxon>Agaricomycetidae</taxon>
        <taxon>Agaricales</taxon>
        <taxon>Agaricineae</taxon>
        <taxon>Agaricaceae</taxon>
        <taxon>Macrolepiota</taxon>
    </lineage>
</organism>
<protein>
    <recommendedName>
        <fullName evidence="3">Aminoglycoside phosphotransferase domain-containing protein</fullName>
    </recommendedName>
</protein>
<dbReference type="Proteomes" id="UP000807342">
    <property type="component" value="Unassembled WGS sequence"/>
</dbReference>
<accession>A0A9P5XAX0</accession>
<dbReference type="EMBL" id="MU151236">
    <property type="protein sequence ID" value="KAF9446637.1"/>
    <property type="molecule type" value="Genomic_DNA"/>
</dbReference>
<name>A0A9P5XAX0_9AGAR</name>
<comment type="caution">
    <text evidence="1">The sequence shown here is derived from an EMBL/GenBank/DDBJ whole genome shotgun (WGS) entry which is preliminary data.</text>
</comment>
<dbReference type="AlphaFoldDB" id="A0A9P5XAX0"/>